<name>A0ACD5A4Z3_9ACTN</name>
<evidence type="ECO:0000313" key="1">
    <source>
        <dbReference type="EMBL" id="WWQ62115.1"/>
    </source>
</evidence>
<keyword evidence="2" id="KW-1185">Reference proteome</keyword>
<proteinExistence type="predicted"/>
<protein>
    <submittedName>
        <fullName evidence="1">Uncharacterized protein</fullName>
    </submittedName>
</protein>
<reference evidence="1" key="1">
    <citation type="journal article" date="2025" name="Int. J. Syst. Evol. Microbiol.">
        <title>Streptomyces citrinus sp. nov., with yellow diffusible pigment.</title>
        <authorList>
            <person name="He Y."/>
            <person name="Yang E."/>
            <person name="Xu J."/>
            <person name="Sun Y."/>
            <person name="Sun L."/>
        </authorList>
    </citation>
    <scope>NUCLEOTIDE SEQUENCE</scope>
    <source>
        <strain evidence="1">Q6</strain>
    </source>
</reference>
<dbReference type="EMBL" id="CP146022">
    <property type="protein sequence ID" value="WWQ62115.1"/>
    <property type="molecule type" value="Genomic_DNA"/>
</dbReference>
<accession>A0ACD5A4Z3</accession>
<sequence length="73" mass="7724">MPSERFHLIGGAALPGADRWAPQNVRGLPIALPEGVEPALVDELPFHFVEGAHPLHVVHIVTLMSGNAQVDAG</sequence>
<evidence type="ECO:0000313" key="2">
    <source>
        <dbReference type="Proteomes" id="UP001432251"/>
    </source>
</evidence>
<gene>
    <name evidence="1" type="ORF">V2W30_01190</name>
</gene>
<organism evidence="1 2">
    <name type="scientific">Streptomyces citrinus</name>
    <dbReference type="NCBI Taxonomy" id="3118173"/>
    <lineage>
        <taxon>Bacteria</taxon>
        <taxon>Bacillati</taxon>
        <taxon>Actinomycetota</taxon>
        <taxon>Actinomycetes</taxon>
        <taxon>Kitasatosporales</taxon>
        <taxon>Streptomycetaceae</taxon>
        <taxon>Streptomyces</taxon>
    </lineage>
</organism>
<dbReference type="Proteomes" id="UP001432251">
    <property type="component" value="Chromosome"/>
</dbReference>